<feature type="compositionally biased region" description="Polar residues" evidence="1">
    <location>
        <begin position="18"/>
        <end position="29"/>
    </location>
</feature>
<evidence type="ECO:0000313" key="3">
    <source>
        <dbReference type="Proteomes" id="UP001281761"/>
    </source>
</evidence>
<gene>
    <name evidence="2" type="ORF">BLNAU_3280</name>
</gene>
<dbReference type="Proteomes" id="UP001281761">
    <property type="component" value="Unassembled WGS sequence"/>
</dbReference>
<keyword evidence="3" id="KW-1185">Reference proteome</keyword>
<evidence type="ECO:0000313" key="2">
    <source>
        <dbReference type="EMBL" id="KAK2961843.1"/>
    </source>
</evidence>
<evidence type="ECO:0000256" key="1">
    <source>
        <dbReference type="SAM" id="MobiDB-lite"/>
    </source>
</evidence>
<organism evidence="2 3">
    <name type="scientific">Blattamonas nauphoetae</name>
    <dbReference type="NCBI Taxonomy" id="2049346"/>
    <lineage>
        <taxon>Eukaryota</taxon>
        <taxon>Metamonada</taxon>
        <taxon>Preaxostyla</taxon>
        <taxon>Oxymonadida</taxon>
        <taxon>Blattamonas</taxon>
    </lineage>
</organism>
<feature type="compositionally biased region" description="Basic residues" evidence="1">
    <location>
        <begin position="1"/>
        <end position="17"/>
    </location>
</feature>
<dbReference type="EMBL" id="JARBJD010000014">
    <property type="protein sequence ID" value="KAK2961843.1"/>
    <property type="molecule type" value="Genomic_DNA"/>
</dbReference>
<proteinExistence type="predicted"/>
<protein>
    <recommendedName>
        <fullName evidence="4">Transmembrane protein</fullName>
    </recommendedName>
</protein>
<evidence type="ECO:0008006" key="4">
    <source>
        <dbReference type="Google" id="ProtNLM"/>
    </source>
</evidence>
<sequence length="113" mass="12418">MMKMNSARKLRAQRKTTKATPNLQPTASQPPHAHSTILPTHPSIQLTACSISVATLSLSILLSLYSLPKHSVCVGVCLIRPFHRKNTVDDRVETVPRENSSHAVEELSLVDIV</sequence>
<accession>A0ABQ9YDK2</accession>
<comment type="caution">
    <text evidence="2">The sequence shown here is derived from an EMBL/GenBank/DDBJ whole genome shotgun (WGS) entry which is preliminary data.</text>
</comment>
<feature type="region of interest" description="Disordered" evidence="1">
    <location>
        <begin position="1"/>
        <end position="37"/>
    </location>
</feature>
<name>A0ABQ9YDK2_9EUKA</name>
<reference evidence="2 3" key="1">
    <citation type="journal article" date="2022" name="bioRxiv">
        <title>Genomics of Preaxostyla Flagellates Illuminates Evolutionary Transitions and the Path Towards Mitochondrial Loss.</title>
        <authorList>
            <person name="Novak L.V.F."/>
            <person name="Treitli S.C."/>
            <person name="Pyrih J."/>
            <person name="Halakuc P."/>
            <person name="Pipaliya S.V."/>
            <person name="Vacek V."/>
            <person name="Brzon O."/>
            <person name="Soukal P."/>
            <person name="Eme L."/>
            <person name="Dacks J.B."/>
            <person name="Karnkowska A."/>
            <person name="Elias M."/>
            <person name="Hampl V."/>
        </authorList>
    </citation>
    <scope>NUCLEOTIDE SEQUENCE [LARGE SCALE GENOMIC DNA]</scope>
    <source>
        <strain evidence="2">NAU3</strain>
        <tissue evidence="2">Gut</tissue>
    </source>
</reference>